<dbReference type="PATRIC" id="fig|1303518.3.peg.2525"/>
<accession>S0EZZ5</accession>
<dbReference type="InParanoid" id="S0EZZ5"/>
<organism evidence="3 4">
    <name type="scientific">Chthonomonas calidirosea (strain DSM 23976 / ICMP 18418 / T49)</name>
    <dbReference type="NCBI Taxonomy" id="1303518"/>
    <lineage>
        <taxon>Bacteria</taxon>
        <taxon>Bacillati</taxon>
        <taxon>Armatimonadota</taxon>
        <taxon>Chthonomonadia</taxon>
        <taxon>Chthonomonadales</taxon>
        <taxon>Chthonomonadaceae</taxon>
        <taxon>Chthonomonas</taxon>
    </lineage>
</organism>
<dbReference type="EMBL" id="HF951689">
    <property type="protein sequence ID" value="CCW36228.1"/>
    <property type="molecule type" value="Genomic_DNA"/>
</dbReference>
<dbReference type="InterPro" id="IPR055999">
    <property type="entry name" value="DUF7577"/>
</dbReference>
<evidence type="ECO:0000313" key="3">
    <source>
        <dbReference type="EMBL" id="CCW36228.1"/>
    </source>
</evidence>
<proteinExistence type="predicted"/>
<dbReference type="OrthoDB" id="9815925at2"/>
<dbReference type="Pfam" id="PF24463">
    <property type="entry name" value="DUF7577"/>
    <property type="match status" value="1"/>
</dbReference>
<feature type="transmembrane region" description="Helical" evidence="1">
    <location>
        <begin position="104"/>
        <end position="124"/>
    </location>
</feature>
<evidence type="ECO:0000259" key="2">
    <source>
        <dbReference type="Pfam" id="PF24463"/>
    </source>
</evidence>
<dbReference type="Proteomes" id="UP000014227">
    <property type="component" value="Chromosome I"/>
</dbReference>
<keyword evidence="4" id="KW-1185">Reference proteome</keyword>
<keyword evidence="1" id="KW-1133">Transmembrane helix</keyword>
<keyword evidence="1" id="KW-0812">Transmembrane</keyword>
<sequence length="152" mass="16013">MAASSGRIVCPRCGANNFDTASFCWKCQSPLSGTAPIVGNPPPRAGTSEAGRAYVPPTVLAGDEGMAKRAALWLAITLPYVGLPIGWAFMMMSDNRQRQQIGRFCVLWSCVAMVFHLLLLFVGLQSLTSMLSSLPSLIHSLQGANGGGLGGN</sequence>
<dbReference type="RefSeq" id="WP_016483742.1">
    <property type="nucleotide sequence ID" value="NC_021487.1"/>
</dbReference>
<name>S0EZZ5_CHTCT</name>
<keyword evidence="1" id="KW-0472">Membrane</keyword>
<dbReference type="STRING" id="454171.CP488_01667"/>
<dbReference type="AlphaFoldDB" id="S0EZZ5"/>
<gene>
    <name evidence="3" type="ORF">CCALI_02424</name>
</gene>
<protein>
    <recommendedName>
        <fullName evidence="2">DUF7577 domain-containing protein</fullName>
    </recommendedName>
</protein>
<feature type="domain" description="DUF7577" evidence="2">
    <location>
        <begin position="7"/>
        <end position="31"/>
    </location>
</feature>
<feature type="transmembrane region" description="Helical" evidence="1">
    <location>
        <begin position="70"/>
        <end position="92"/>
    </location>
</feature>
<evidence type="ECO:0000256" key="1">
    <source>
        <dbReference type="SAM" id="Phobius"/>
    </source>
</evidence>
<reference evidence="4" key="1">
    <citation type="submission" date="2013-03" db="EMBL/GenBank/DDBJ databases">
        <title>Genome sequence of Chthonomonas calidirosea, the first sequenced genome from the Armatimonadetes phylum (formally candidate division OP10).</title>
        <authorList>
            <person name="Lee K.C.Y."/>
            <person name="Morgan X.C."/>
            <person name="Dunfield P.F."/>
            <person name="Tamas I."/>
            <person name="Houghton K.M."/>
            <person name="Vyssotski M."/>
            <person name="Ryan J.L.J."/>
            <person name="Lagutin K."/>
            <person name="McDonald I.R."/>
            <person name="Stott M.B."/>
        </authorList>
    </citation>
    <scope>NUCLEOTIDE SEQUENCE [LARGE SCALE GENOMIC DNA]</scope>
    <source>
        <strain evidence="4">DSM 23976 / ICMP 18418 / T49</strain>
    </source>
</reference>
<dbReference type="KEGG" id="ccz:CCALI_02424"/>
<evidence type="ECO:0000313" key="4">
    <source>
        <dbReference type="Proteomes" id="UP000014227"/>
    </source>
</evidence>
<dbReference type="HOGENOM" id="CLU_1719101_0_0_0"/>